<keyword evidence="1" id="KW-0472">Membrane</keyword>
<evidence type="ECO:0000313" key="2">
    <source>
        <dbReference type="EMBL" id="SFO19412.1"/>
    </source>
</evidence>
<dbReference type="RefSeq" id="WP_091525589.1">
    <property type="nucleotide sequence ID" value="NZ_FOVI01000025.1"/>
</dbReference>
<protein>
    <submittedName>
        <fullName evidence="2">Glucosyl transferase GtrII</fullName>
    </submittedName>
</protein>
<reference evidence="3" key="1">
    <citation type="submission" date="2016-10" db="EMBL/GenBank/DDBJ databases">
        <authorList>
            <person name="Varghese N."/>
            <person name="Submissions S."/>
        </authorList>
    </citation>
    <scope>NUCLEOTIDE SEQUENCE [LARGE SCALE GENOMIC DNA]</scope>
    <source>
        <strain evidence="3">DS-12</strain>
    </source>
</reference>
<feature type="transmembrane region" description="Helical" evidence="1">
    <location>
        <begin position="127"/>
        <end position="143"/>
    </location>
</feature>
<dbReference type="OrthoDB" id="1352312at2"/>
<feature type="transmembrane region" description="Helical" evidence="1">
    <location>
        <begin position="227"/>
        <end position="245"/>
    </location>
</feature>
<name>A0A1I5F6Q8_9FLAO</name>
<dbReference type="STRING" id="913024.SAMN05421741_12518"/>
<evidence type="ECO:0000313" key="3">
    <source>
        <dbReference type="Proteomes" id="UP000199036"/>
    </source>
</evidence>
<keyword evidence="1" id="KW-1133">Transmembrane helix</keyword>
<dbReference type="Proteomes" id="UP000199036">
    <property type="component" value="Unassembled WGS sequence"/>
</dbReference>
<dbReference type="Pfam" id="PF14264">
    <property type="entry name" value="Glucos_trans_II"/>
    <property type="match status" value="1"/>
</dbReference>
<feature type="transmembrane region" description="Helical" evidence="1">
    <location>
        <begin position="195"/>
        <end position="215"/>
    </location>
</feature>
<keyword evidence="3" id="KW-1185">Reference proteome</keyword>
<feature type="transmembrane region" description="Helical" evidence="1">
    <location>
        <begin position="315"/>
        <end position="333"/>
    </location>
</feature>
<feature type="transmembrane region" description="Helical" evidence="1">
    <location>
        <begin position="150"/>
        <end position="183"/>
    </location>
</feature>
<keyword evidence="1" id="KW-0812">Transmembrane</keyword>
<dbReference type="AlphaFoldDB" id="A0A1I5F6Q8"/>
<feature type="transmembrane region" description="Helical" evidence="1">
    <location>
        <begin position="282"/>
        <end position="303"/>
    </location>
</feature>
<sequence length="484" mass="56966">MKEFKKVFSDSKAYQYTLILSFFYILPLLLLNIWYMDDNTRILNGYNWNHDGRFVASYLSRLITFTEHTFDLFPYSLILSAFILGTAGYILCILWSIEKNNKIKWSSLFVLISPFYLANLPYRYDCIYMSLSILLLIIPYVYFHQKKCFIIFSIIGIFLSLGLFQPSVSIYFIVGFVFIFHLILQDQCKTAAKKLASILLAFFIALILYRLFLIVTEIDVTDNRMKMILFESNFVELLFLKWNMFYENWNLLMTTNGYQYLFFGFFTVPFIYLFFFSNRRSILKYIALFLLTLVFVLLLIILIPGGNLILKASYLPMRALPALGVVILSFLSFSYRFNKYLLMLCRGLIVIHVIFCFNLMTQLGNTFYFQKQYHENVTTELSDLVRTYNVKKIAIHNYLGPAPKSKKLYYNYPILNAVVNHGEISENSLFTKSVLDTYGVFHNVELIPYESITSEKVMLVDIYPYKFYKVDAETFVIELNRESK</sequence>
<feature type="transmembrane region" description="Helical" evidence="1">
    <location>
        <begin position="16"/>
        <end position="35"/>
    </location>
</feature>
<feature type="transmembrane region" description="Helical" evidence="1">
    <location>
        <begin position="257"/>
        <end position="275"/>
    </location>
</feature>
<feature type="transmembrane region" description="Helical" evidence="1">
    <location>
        <begin position="340"/>
        <end position="360"/>
    </location>
</feature>
<organism evidence="2 3">
    <name type="scientific">Paenimyroides ummariense</name>
    <dbReference type="NCBI Taxonomy" id="913024"/>
    <lineage>
        <taxon>Bacteria</taxon>
        <taxon>Pseudomonadati</taxon>
        <taxon>Bacteroidota</taxon>
        <taxon>Flavobacteriia</taxon>
        <taxon>Flavobacteriales</taxon>
        <taxon>Flavobacteriaceae</taxon>
        <taxon>Paenimyroides</taxon>
    </lineage>
</organism>
<accession>A0A1I5F6Q8</accession>
<dbReference type="InterPro" id="IPR025686">
    <property type="entry name" value="Glucos_trans_II"/>
</dbReference>
<feature type="transmembrane region" description="Helical" evidence="1">
    <location>
        <begin position="72"/>
        <end position="96"/>
    </location>
</feature>
<dbReference type="EMBL" id="FOVI01000025">
    <property type="protein sequence ID" value="SFO19412.1"/>
    <property type="molecule type" value="Genomic_DNA"/>
</dbReference>
<proteinExistence type="predicted"/>
<gene>
    <name evidence="2" type="ORF">SAMN05421741_12518</name>
</gene>
<feature type="transmembrane region" description="Helical" evidence="1">
    <location>
        <begin position="103"/>
        <end position="121"/>
    </location>
</feature>
<dbReference type="GO" id="GO:0016740">
    <property type="term" value="F:transferase activity"/>
    <property type="evidence" value="ECO:0007669"/>
    <property type="project" value="UniProtKB-KW"/>
</dbReference>
<keyword evidence="2" id="KW-0808">Transferase</keyword>
<evidence type="ECO:0000256" key="1">
    <source>
        <dbReference type="SAM" id="Phobius"/>
    </source>
</evidence>